<proteinExistence type="predicted"/>
<name>A0ABR2EG94_9ROSI</name>
<sequence length="111" mass="12327">MNQITWSLQALIGSKAAKNRIVVVTGGDDFHKPPYTIVDHTYDVVVVSVGGAGLKSTIDLLEHELNISCTTKFFSTRLYTVAIHGGINVASINMTENDWQWNMYDIVKGRE</sequence>
<dbReference type="Proteomes" id="UP001472677">
    <property type="component" value="Unassembled WGS sequence"/>
</dbReference>
<organism evidence="4 5">
    <name type="scientific">Hibiscus sabdariffa</name>
    <name type="common">roselle</name>
    <dbReference type="NCBI Taxonomy" id="183260"/>
    <lineage>
        <taxon>Eukaryota</taxon>
        <taxon>Viridiplantae</taxon>
        <taxon>Streptophyta</taxon>
        <taxon>Embryophyta</taxon>
        <taxon>Tracheophyta</taxon>
        <taxon>Spermatophyta</taxon>
        <taxon>Magnoliopsida</taxon>
        <taxon>eudicotyledons</taxon>
        <taxon>Gunneridae</taxon>
        <taxon>Pentapetalae</taxon>
        <taxon>rosids</taxon>
        <taxon>malvids</taxon>
        <taxon>Malvales</taxon>
        <taxon>Malvaceae</taxon>
        <taxon>Malvoideae</taxon>
        <taxon>Hibiscus</taxon>
    </lineage>
</organism>
<keyword evidence="2" id="KW-0560">Oxidoreductase</keyword>
<reference evidence="4 5" key="1">
    <citation type="journal article" date="2024" name="G3 (Bethesda)">
        <title>Genome assembly of Hibiscus sabdariffa L. provides insights into metabolisms of medicinal natural products.</title>
        <authorList>
            <person name="Kim T."/>
        </authorList>
    </citation>
    <scope>NUCLEOTIDE SEQUENCE [LARGE SCALE GENOMIC DNA]</scope>
    <source>
        <strain evidence="4">TK-2024</strain>
        <tissue evidence="4">Old leaves</tissue>
    </source>
</reference>
<evidence type="ECO:0000256" key="1">
    <source>
        <dbReference type="ARBA" id="ARBA00022630"/>
    </source>
</evidence>
<dbReference type="Gene3D" id="3.50.50.60">
    <property type="entry name" value="FAD/NAD(P)-binding domain"/>
    <property type="match status" value="1"/>
</dbReference>
<evidence type="ECO:0000256" key="2">
    <source>
        <dbReference type="ARBA" id="ARBA00023002"/>
    </source>
</evidence>
<dbReference type="EMBL" id="JBBPBM010000015">
    <property type="protein sequence ID" value="KAK8559093.1"/>
    <property type="molecule type" value="Genomic_DNA"/>
</dbReference>
<keyword evidence="1" id="KW-0285">Flavoprotein</keyword>
<dbReference type="Pfam" id="PF00890">
    <property type="entry name" value="FAD_binding_2"/>
    <property type="match status" value="1"/>
</dbReference>
<dbReference type="InterPro" id="IPR036188">
    <property type="entry name" value="FAD/NAD-bd_sf"/>
</dbReference>
<dbReference type="InterPro" id="IPR030664">
    <property type="entry name" value="SdhA/FrdA/AprA"/>
</dbReference>
<keyword evidence="5" id="KW-1185">Reference proteome</keyword>
<evidence type="ECO:0000313" key="5">
    <source>
        <dbReference type="Proteomes" id="UP001472677"/>
    </source>
</evidence>
<feature type="domain" description="FAD-dependent oxidoreductase 2 FAD-binding" evidence="3">
    <location>
        <begin position="43"/>
        <end position="109"/>
    </location>
</feature>
<comment type="caution">
    <text evidence="4">The sequence shown here is derived from an EMBL/GenBank/DDBJ whole genome shotgun (WGS) entry which is preliminary data.</text>
</comment>
<gene>
    <name evidence="4" type="ORF">V6N12_042378</name>
</gene>
<evidence type="ECO:0000313" key="4">
    <source>
        <dbReference type="EMBL" id="KAK8559093.1"/>
    </source>
</evidence>
<protein>
    <recommendedName>
        <fullName evidence="3">FAD-dependent oxidoreductase 2 FAD-binding domain-containing protein</fullName>
    </recommendedName>
</protein>
<accession>A0ABR2EG94</accession>
<dbReference type="PANTHER" id="PTHR11632:SF51">
    <property type="entry name" value="SUCCINATE DEHYDROGENASE [UBIQUINONE] FLAVOPROTEIN SUBUNIT, MITOCHONDRIAL"/>
    <property type="match status" value="1"/>
</dbReference>
<dbReference type="InterPro" id="IPR003953">
    <property type="entry name" value="FAD-dep_OxRdtase_2_FAD-bd"/>
</dbReference>
<evidence type="ECO:0000259" key="3">
    <source>
        <dbReference type="Pfam" id="PF00890"/>
    </source>
</evidence>
<dbReference type="PANTHER" id="PTHR11632">
    <property type="entry name" value="SUCCINATE DEHYDROGENASE 2 FLAVOPROTEIN SUBUNIT"/>
    <property type="match status" value="1"/>
</dbReference>